<evidence type="ECO:0000313" key="1">
    <source>
        <dbReference type="EMBL" id="SVD79240.1"/>
    </source>
</evidence>
<reference evidence="1" key="1">
    <citation type="submission" date="2018-05" db="EMBL/GenBank/DDBJ databases">
        <authorList>
            <person name="Lanie J.A."/>
            <person name="Ng W.-L."/>
            <person name="Kazmierczak K.M."/>
            <person name="Andrzejewski T.M."/>
            <person name="Davidsen T.M."/>
            <person name="Wayne K.J."/>
            <person name="Tettelin H."/>
            <person name="Glass J.I."/>
            <person name="Rusch D."/>
            <person name="Podicherti R."/>
            <person name="Tsui H.-C.T."/>
            <person name="Winkler M.E."/>
        </authorList>
    </citation>
    <scope>NUCLEOTIDE SEQUENCE</scope>
</reference>
<feature type="non-terminal residue" evidence="1">
    <location>
        <position position="1"/>
    </location>
</feature>
<name>A0A382Y7Y6_9ZZZZ</name>
<dbReference type="EMBL" id="UINC01173571">
    <property type="protein sequence ID" value="SVD79240.1"/>
    <property type="molecule type" value="Genomic_DNA"/>
</dbReference>
<sequence length="102" mass="10307">AEVDENGEKLLYHPRKAAEMQAVVSGQAVPVLTKGIVLYSGNLTSGGADSVTAGAKVYADALRQGDLSSSATESTGGASQVQVGKALGSVDADGFILLKIDL</sequence>
<organism evidence="1">
    <name type="scientific">marine metagenome</name>
    <dbReference type="NCBI Taxonomy" id="408172"/>
    <lineage>
        <taxon>unclassified sequences</taxon>
        <taxon>metagenomes</taxon>
        <taxon>ecological metagenomes</taxon>
    </lineage>
</organism>
<dbReference type="AlphaFoldDB" id="A0A382Y7Y6"/>
<evidence type="ECO:0008006" key="2">
    <source>
        <dbReference type="Google" id="ProtNLM"/>
    </source>
</evidence>
<proteinExistence type="predicted"/>
<gene>
    <name evidence="1" type="ORF">METZ01_LOCUS432094</name>
</gene>
<accession>A0A382Y7Y6</accession>
<protein>
    <recommendedName>
        <fullName evidence="2">DUF2190 domain-containing protein</fullName>
    </recommendedName>
</protein>